<dbReference type="AlphaFoldDB" id="A0A0R1TTZ1"/>
<dbReference type="PATRIC" id="fig|1423740.3.peg.259"/>
<dbReference type="RefSeq" id="WP_025020367.1">
    <property type="nucleotide sequence ID" value="NZ_AZFH01000010.1"/>
</dbReference>
<gene>
    <name evidence="1" type="ORF">FC36_GL000241</name>
</gene>
<name>A0A0R1TTZ1_9LACO</name>
<accession>A0A0R1TTZ1</accession>
<proteinExistence type="predicted"/>
<dbReference type="Proteomes" id="UP000051048">
    <property type="component" value="Unassembled WGS sequence"/>
</dbReference>
<evidence type="ECO:0000313" key="2">
    <source>
        <dbReference type="Proteomes" id="UP000051048"/>
    </source>
</evidence>
<evidence type="ECO:0000313" key="1">
    <source>
        <dbReference type="EMBL" id="KRL84318.1"/>
    </source>
</evidence>
<reference evidence="1 2" key="1">
    <citation type="journal article" date="2015" name="Genome Announc.">
        <title>Expanding the biotechnology potential of lactobacilli through comparative genomics of 213 strains and associated genera.</title>
        <authorList>
            <person name="Sun Z."/>
            <person name="Harris H.M."/>
            <person name="McCann A."/>
            <person name="Guo C."/>
            <person name="Argimon S."/>
            <person name="Zhang W."/>
            <person name="Yang X."/>
            <person name="Jeffery I.B."/>
            <person name="Cooney J.C."/>
            <person name="Kagawa T.F."/>
            <person name="Liu W."/>
            <person name="Song Y."/>
            <person name="Salvetti E."/>
            <person name="Wrobel A."/>
            <person name="Rasinkangas P."/>
            <person name="Parkhill J."/>
            <person name="Rea M.C."/>
            <person name="O'Sullivan O."/>
            <person name="Ritari J."/>
            <person name="Douillard F.P."/>
            <person name="Paul Ross R."/>
            <person name="Yang R."/>
            <person name="Briner A.E."/>
            <person name="Felis G.E."/>
            <person name="de Vos W.M."/>
            <person name="Barrangou R."/>
            <person name="Klaenhammer T.R."/>
            <person name="Caufield P.W."/>
            <person name="Cui Y."/>
            <person name="Zhang H."/>
            <person name="O'Toole P.W."/>
        </authorList>
    </citation>
    <scope>NUCLEOTIDE SEQUENCE [LARGE SCALE GENOMIC DNA]</scope>
    <source>
        <strain evidence="1 2">DSM 15833</strain>
    </source>
</reference>
<organism evidence="1 2">
    <name type="scientific">Ligilactobacillus equi DSM 15833 = JCM 10991</name>
    <dbReference type="NCBI Taxonomy" id="1423740"/>
    <lineage>
        <taxon>Bacteria</taxon>
        <taxon>Bacillati</taxon>
        <taxon>Bacillota</taxon>
        <taxon>Bacilli</taxon>
        <taxon>Lactobacillales</taxon>
        <taxon>Lactobacillaceae</taxon>
        <taxon>Ligilactobacillus</taxon>
    </lineage>
</organism>
<dbReference type="EMBL" id="AZFH01000010">
    <property type="protein sequence ID" value="KRL84318.1"/>
    <property type="molecule type" value="Genomic_DNA"/>
</dbReference>
<comment type="caution">
    <text evidence="1">The sequence shown here is derived from an EMBL/GenBank/DDBJ whole genome shotgun (WGS) entry which is preliminary data.</text>
</comment>
<protein>
    <submittedName>
        <fullName evidence="1">Uncharacterized protein</fullName>
    </submittedName>
</protein>
<sequence length="120" mass="13942">MTIEEIKNFISTATWSVYGKDDNVQYFANEEHVVSVNADSMSLDEIAQALLEKWENEEWVEVDEIDLYEALEEEDISSEEIEKFDWYIEEASQNLNGSEDLAEILEMKNGFADFISWLGE</sequence>